<dbReference type="PANTHER" id="PTHR12918:SF1">
    <property type="entry name" value="CYSTEINE DIOXYGENASE TYPE 1"/>
    <property type="match status" value="1"/>
</dbReference>
<evidence type="ECO:0000256" key="1">
    <source>
        <dbReference type="ARBA" id="ARBA00004759"/>
    </source>
</evidence>
<keyword evidence="4 9" id="KW-0479">Metal-binding</keyword>
<keyword evidence="7 9" id="KW-0560">Oxidoreductase</keyword>
<evidence type="ECO:0000256" key="7">
    <source>
        <dbReference type="ARBA" id="ARBA00023002"/>
    </source>
</evidence>
<comment type="caution">
    <text evidence="10">The sequence shown here is derived from an EMBL/GenBank/DDBJ whole genome shotgun (WGS) entry which is preliminary data.</text>
</comment>
<keyword evidence="5" id="KW-0883">Thioether bond</keyword>
<dbReference type="InterPro" id="IPR010300">
    <property type="entry name" value="CDO_1"/>
</dbReference>
<comment type="cofactor">
    <cofactor evidence="9">
        <name>Fe cation</name>
        <dbReference type="ChEBI" id="CHEBI:24875"/>
    </cofactor>
    <text evidence="9">Binds 1 Fe cation per subunit.</text>
</comment>
<dbReference type="EMBL" id="NEDP02004156">
    <property type="protein sequence ID" value="OWF46548.1"/>
    <property type="molecule type" value="Genomic_DNA"/>
</dbReference>
<dbReference type="AlphaFoldDB" id="A0A210QCT1"/>
<dbReference type="UniPathway" id="UPA00012">
    <property type="reaction ID" value="UER00537"/>
</dbReference>
<keyword evidence="6 9" id="KW-0223">Dioxygenase</keyword>
<dbReference type="Gene3D" id="2.60.120.10">
    <property type="entry name" value="Jelly Rolls"/>
    <property type="match status" value="1"/>
</dbReference>
<comment type="catalytic activity">
    <reaction evidence="9">
        <text>L-cysteine + O2 = 3-sulfino-L-alanine + H(+)</text>
        <dbReference type="Rhea" id="RHEA:20441"/>
        <dbReference type="ChEBI" id="CHEBI:15378"/>
        <dbReference type="ChEBI" id="CHEBI:15379"/>
        <dbReference type="ChEBI" id="CHEBI:35235"/>
        <dbReference type="ChEBI" id="CHEBI:61085"/>
        <dbReference type="EC" id="1.13.11.20"/>
    </reaction>
</comment>
<accession>A0A210QCT1</accession>
<dbReference type="Proteomes" id="UP000242188">
    <property type="component" value="Unassembled WGS sequence"/>
</dbReference>
<dbReference type="SUPFAM" id="SSF51182">
    <property type="entry name" value="RmlC-like cupins"/>
    <property type="match status" value="1"/>
</dbReference>
<evidence type="ECO:0000256" key="2">
    <source>
        <dbReference type="ARBA" id="ARBA00006622"/>
    </source>
</evidence>
<evidence type="ECO:0000256" key="6">
    <source>
        <dbReference type="ARBA" id="ARBA00022964"/>
    </source>
</evidence>
<name>A0A210QCT1_MIZYE</name>
<evidence type="ECO:0000256" key="8">
    <source>
        <dbReference type="ARBA" id="ARBA00023004"/>
    </source>
</evidence>
<dbReference type="Pfam" id="PF05995">
    <property type="entry name" value="CDO_I"/>
    <property type="match status" value="1"/>
</dbReference>
<gene>
    <name evidence="10" type="ORF">KP79_PYT26237</name>
</gene>
<dbReference type="OrthoDB" id="543511at2759"/>
<organism evidence="10 11">
    <name type="scientific">Mizuhopecten yessoensis</name>
    <name type="common">Japanese scallop</name>
    <name type="synonym">Patinopecten yessoensis</name>
    <dbReference type="NCBI Taxonomy" id="6573"/>
    <lineage>
        <taxon>Eukaryota</taxon>
        <taxon>Metazoa</taxon>
        <taxon>Spiralia</taxon>
        <taxon>Lophotrochozoa</taxon>
        <taxon>Mollusca</taxon>
        <taxon>Bivalvia</taxon>
        <taxon>Autobranchia</taxon>
        <taxon>Pteriomorphia</taxon>
        <taxon>Pectinida</taxon>
        <taxon>Pectinoidea</taxon>
        <taxon>Pectinidae</taxon>
        <taxon>Mizuhopecten</taxon>
    </lineage>
</organism>
<dbReference type="PANTHER" id="PTHR12918">
    <property type="entry name" value="CYSTEINE DIOXYGENASE"/>
    <property type="match status" value="1"/>
</dbReference>
<dbReference type="InterPro" id="IPR011051">
    <property type="entry name" value="RmlC_Cupin_sf"/>
</dbReference>
<comment type="pathway">
    <text evidence="1 9">Organosulfur biosynthesis; taurine biosynthesis; hypotaurine from L-cysteine: step 1/2.</text>
</comment>
<dbReference type="STRING" id="6573.A0A210QCT1"/>
<evidence type="ECO:0000256" key="5">
    <source>
        <dbReference type="ARBA" id="ARBA00022784"/>
    </source>
</evidence>
<dbReference type="GO" id="GO:0019448">
    <property type="term" value="P:L-cysteine catabolic process"/>
    <property type="evidence" value="ECO:0007669"/>
    <property type="project" value="TreeGrafter"/>
</dbReference>
<keyword evidence="11" id="KW-1185">Reference proteome</keyword>
<keyword evidence="8 9" id="KW-0408">Iron</keyword>
<dbReference type="GO" id="GO:0042412">
    <property type="term" value="P:taurine biosynthetic process"/>
    <property type="evidence" value="ECO:0007669"/>
    <property type="project" value="UniProtKB-UniRule"/>
</dbReference>
<evidence type="ECO:0000313" key="11">
    <source>
        <dbReference type="Proteomes" id="UP000242188"/>
    </source>
</evidence>
<evidence type="ECO:0000313" key="10">
    <source>
        <dbReference type="EMBL" id="OWF46548.1"/>
    </source>
</evidence>
<dbReference type="InterPro" id="IPR014710">
    <property type="entry name" value="RmlC-like_jellyroll"/>
</dbReference>
<comment type="similarity">
    <text evidence="2 9">Belongs to the cysteine dioxygenase family.</text>
</comment>
<proteinExistence type="inferred from homology"/>
<evidence type="ECO:0000256" key="4">
    <source>
        <dbReference type="ARBA" id="ARBA00022723"/>
    </source>
</evidence>
<dbReference type="EC" id="1.13.11.20" evidence="3 9"/>
<reference evidence="10 11" key="1">
    <citation type="journal article" date="2017" name="Nat. Ecol. Evol.">
        <title>Scallop genome provides insights into evolution of bilaterian karyotype and development.</title>
        <authorList>
            <person name="Wang S."/>
            <person name="Zhang J."/>
            <person name="Jiao W."/>
            <person name="Li J."/>
            <person name="Xun X."/>
            <person name="Sun Y."/>
            <person name="Guo X."/>
            <person name="Huan P."/>
            <person name="Dong B."/>
            <person name="Zhang L."/>
            <person name="Hu X."/>
            <person name="Sun X."/>
            <person name="Wang J."/>
            <person name="Zhao C."/>
            <person name="Wang Y."/>
            <person name="Wang D."/>
            <person name="Huang X."/>
            <person name="Wang R."/>
            <person name="Lv J."/>
            <person name="Li Y."/>
            <person name="Zhang Z."/>
            <person name="Liu B."/>
            <person name="Lu W."/>
            <person name="Hui Y."/>
            <person name="Liang J."/>
            <person name="Zhou Z."/>
            <person name="Hou R."/>
            <person name="Li X."/>
            <person name="Liu Y."/>
            <person name="Li H."/>
            <person name="Ning X."/>
            <person name="Lin Y."/>
            <person name="Zhao L."/>
            <person name="Xing Q."/>
            <person name="Dou J."/>
            <person name="Li Y."/>
            <person name="Mao J."/>
            <person name="Guo H."/>
            <person name="Dou H."/>
            <person name="Li T."/>
            <person name="Mu C."/>
            <person name="Jiang W."/>
            <person name="Fu Q."/>
            <person name="Fu X."/>
            <person name="Miao Y."/>
            <person name="Liu J."/>
            <person name="Yu Q."/>
            <person name="Li R."/>
            <person name="Liao H."/>
            <person name="Li X."/>
            <person name="Kong Y."/>
            <person name="Jiang Z."/>
            <person name="Chourrout D."/>
            <person name="Li R."/>
            <person name="Bao Z."/>
        </authorList>
    </citation>
    <scope>NUCLEOTIDE SEQUENCE [LARGE SCALE GENOMIC DNA]</scope>
    <source>
        <strain evidence="10 11">PY_sf001</strain>
    </source>
</reference>
<evidence type="ECO:0000256" key="9">
    <source>
        <dbReference type="RuleBase" id="RU366010"/>
    </source>
</evidence>
<protein>
    <recommendedName>
        <fullName evidence="3 9">Cysteine dioxygenase</fullName>
        <ecNumber evidence="3 9">1.13.11.20</ecNumber>
    </recommendedName>
</protein>
<evidence type="ECO:0000256" key="3">
    <source>
        <dbReference type="ARBA" id="ARBA00013133"/>
    </source>
</evidence>
<sequence>MAVGTNEQKQQLRYCDTTQIDAPRTLEDLINELYKVFEYDEVNVEYVKKLMTSYESNRTDWKKFAKFDSHRAKEWNQSTGQVVKNCIALCPL</sequence>
<dbReference type="GO" id="GO:0017172">
    <property type="term" value="F:cysteine dioxygenase activity"/>
    <property type="evidence" value="ECO:0007669"/>
    <property type="project" value="UniProtKB-UniRule"/>
</dbReference>
<dbReference type="GO" id="GO:0008198">
    <property type="term" value="F:ferrous iron binding"/>
    <property type="evidence" value="ECO:0007669"/>
    <property type="project" value="TreeGrafter"/>
</dbReference>